<evidence type="ECO:0000313" key="2">
    <source>
        <dbReference type="EMBL" id="GLI55784.1"/>
    </source>
</evidence>
<dbReference type="PANTHER" id="PTHR36174:SF1">
    <property type="entry name" value="LIPID II:GLYCINE GLYCYLTRANSFERASE"/>
    <property type="match status" value="1"/>
</dbReference>
<proteinExistence type="predicted"/>
<reference evidence="2" key="1">
    <citation type="submission" date="2022-12" db="EMBL/GenBank/DDBJ databases">
        <title>Reference genome sequencing for broad-spectrum identification of bacterial and archaeal isolates by mass spectrometry.</title>
        <authorList>
            <person name="Sekiguchi Y."/>
            <person name="Tourlousse D.M."/>
        </authorList>
    </citation>
    <scope>NUCLEOTIDE SEQUENCE</scope>
    <source>
        <strain evidence="2">10succ1</strain>
    </source>
</reference>
<dbReference type="InterPro" id="IPR050644">
    <property type="entry name" value="PG_Glycine_Bridge_Synth"/>
</dbReference>
<dbReference type="InterPro" id="IPR016181">
    <property type="entry name" value="Acyl_CoA_acyltransferase"/>
</dbReference>
<sequence length="335" mass="40055">MSDLKGFNMDIYFREEYAKIYELNGEGKTTIFTWEGELGKVRYIFLKREINLLKEKYYDIITPYGYGGPQFFPKEHKNLRDLIFKFKEHFEDYCSKNRIISEFIRFHPLLKNHSLMEIYMNIINIGDTINLFLSSEDDIMLNMKKSSRYSIRKAVEKGMKVERDNSDKSWNNFIDLYYQTMNRNQAKEYYYFSKTYFGNIRSLLKERAQIFNVVYENKVISSMLVLVGEQFIHSHLLGIASEYRKERFGRFFDYSIALWGLRRGCKHYHLGGGYGGREDSIFKYKKSLAKNGRLSFYVGNKVHNKKVYDELSKIHEKNNPEVTGKNLDYFPLYRR</sequence>
<protein>
    <recommendedName>
        <fullName evidence="1">BioF2-like acetyltransferase domain-containing protein</fullName>
    </recommendedName>
</protein>
<evidence type="ECO:0000259" key="1">
    <source>
        <dbReference type="Pfam" id="PF13480"/>
    </source>
</evidence>
<accession>A0A9W6GKZ8</accession>
<dbReference type="SUPFAM" id="SSF55729">
    <property type="entry name" value="Acyl-CoA N-acyltransferases (Nat)"/>
    <property type="match status" value="1"/>
</dbReference>
<dbReference type="AlphaFoldDB" id="A0A9W6GKZ8"/>
<organism evidence="2 3">
    <name type="scientific">Propionigenium maris DSM 9537</name>
    <dbReference type="NCBI Taxonomy" id="1123000"/>
    <lineage>
        <taxon>Bacteria</taxon>
        <taxon>Fusobacteriati</taxon>
        <taxon>Fusobacteriota</taxon>
        <taxon>Fusobacteriia</taxon>
        <taxon>Fusobacteriales</taxon>
        <taxon>Fusobacteriaceae</taxon>
        <taxon>Propionigenium</taxon>
    </lineage>
</organism>
<name>A0A9W6GKZ8_9FUSO</name>
<gene>
    <name evidence="2" type="ORF">PM10SUCC1_12980</name>
</gene>
<evidence type="ECO:0000313" key="3">
    <source>
        <dbReference type="Proteomes" id="UP001144471"/>
    </source>
</evidence>
<dbReference type="InterPro" id="IPR038740">
    <property type="entry name" value="BioF2-like_GNAT_dom"/>
</dbReference>
<dbReference type="Gene3D" id="3.40.630.30">
    <property type="match status" value="1"/>
</dbReference>
<dbReference type="PANTHER" id="PTHR36174">
    <property type="entry name" value="LIPID II:GLYCINE GLYCYLTRANSFERASE"/>
    <property type="match status" value="1"/>
</dbReference>
<dbReference type="EMBL" id="BSDY01000005">
    <property type="protein sequence ID" value="GLI55784.1"/>
    <property type="molecule type" value="Genomic_DNA"/>
</dbReference>
<keyword evidence="3" id="KW-1185">Reference proteome</keyword>
<dbReference type="Pfam" id="PF13480">
    <property type="entry name" value="Acetyltransf_6"/>
    <property type="match status" value="1"/>
</dbReference>
<dbReference type="Proteomes" id="UP001144471">
    <property type="component" value="Unassembled WGS sequence"/>
</dbReference>
<feature type="domain" description="BioF2-like acetyltransferase" evidence="1">
    <location>
        <begin position="144"/>
        <end position="274"/>
    </location>
</feature>
<comment type="caution">
    <text evidence="2">The sequence shown here is derived from an EMBL/GenBank/DDBJ whole genome shotgun (WGS) entry which is preliminary data.</text>
</comment>